<protein>
    <submittedName>
        <fullName evidence="4">Ankyrin repeat-containing domain protein</fullName>
    </submittedName>
</protein>
<proteinExistence type="predicted"/>
<evidence type="ECO:0000256" key="1">
    <source>
        <dbReference type="ARBA" id="ARBA00022737"/>
    </source>
</evidence>
<dbReference type="AlphaFoldDB" id="A0A9P8YKY8"/>
<dbReference type="PROSITE" id="PS50088">
    <property type="entry name" value="ANK_REPEAT"/>
    <property type="match status" value="6"/>
</dbReference>
<dbReference type="Pfam" id="PF12796">
    <property type="entry name" value="Ank_2"/>
    <property type="match status" value="4"/>
</dbReference>
<feature type="repeat" description="ANK" evidence="3">
    <location>
        <begin position="126"/>
        <end position="158"/>
    </location>
</feature>
<dbReference type="SMART" id="SM00248">
    <property type="entry name" value="ANK"/>
    <property type="match status" value="10"/>
</dbReference>
<dbReference type="PRINTS" id="PR01415">
    <property type="entry name" value="ANKYRIN"/>
</dbReference>
<dbReference type="Gene3D" id="1.25.40.20">
    <property type="entry name" value="Ankyrin repeat-containing domain"/>
    <property type="match status" value="4"/>
</dbReference>
<evidence type="ECO:0000256" key="3">
    <source>
        <dbReference type="PROSITE-ProRule" id="PRU00023"/>
    </source>
</evidence>
<dbReference type="InterPro" id="IPR002110">
    <property type="entry name" value="Ankyrin_rpt"/>
</dbReference>
<sequence>MLDLARRALELGLDPNEPAPGRTRNYYYDEHDLERDSHDYNGTMVLLIAVRRADLPLVSLLLQYGANPSAAGRDRGSDNNYSTPLITAARQDNLELFRLLISAHDGTSRKVTTWSRRSLLEMRDWLGRTALHEATNRGHDAIVRFLISRGSIVDARDSRAMTPLLCAIQKGHMSTVQVLLEAGADPWLHRDDWHGALDLAADAVPAGGGDRLDILRAIWLALSKPRPFGQSYDADWHLRRTHRVLAGAKAPAVKLLLDLGVDPDLEHKAERTPLMARAESISGNVDEVQLLIDAGADVNWSGPVDITTPLMVAVICGNVELARLLLARGAFADVRNLVGSSALNLAASQGSEPMVRLLVDHLGQQQNPAGATLADELKRTNNAGETPLMSALSASSSVVEIFRISRLLLEHGDPAAMANSTTNEGVTPLERAINTCDVRVLELLMDAGADIEALDSQGRTALAHAVSSLEQDMVRCLIERQPRPAHVNVCWTRPAVDDIPEQRLTPLASAAYSNAEQLVRILLGHGADVEFALGVDPGLMDHVRDRQAERGGDMLELLLEHMSKDLHARYNDPAWRLTLDQEV</sequence>
<evidence type="ECO:0000256" key="2">
    <source>
        <dbReference type="ARBA" id="ARBA00023043"/>
    </source>
</evidence>
<dbReference type="PANTHER" id="PTHR24166">
    <property type="entry name" value="ROLLING PEBBLES, ISOFORM B"/>
    <property type="match status" value="1"/>
</dbReference>
<dbReference type="GeneID" id="70191977"/>
<feature type="repeat" description="ANK" evidence="3">
    <location>
        <begin position="424"/>
        <end position="456"/>
    </location>
</feature>
<accession>A0A9P8YKY8</accession>
<dbReference type="SUPFAM" id="SSF48403">
    <property type="entry name" value="Ankyrin repeat"/>
    <property type="match status" value="2"/>
</dbReference>
<name>A0A9P8YKY8_9PEZI</name>
<feature type="repeat" description="ANK" evidence="3">
    <location>
        <begin position="502"/>
        <end position="530"/>
    </location>
</feature>
<reference evidence="4" key="1">
    <citation type="journal article" date="2021" name="Nat. Commun.">
        <title>Genetic determinants of endophytism in the Arabidopsis root mycobiome.</title>
        <authorList>
            <person name="Mesny F."/>
            <person name="Miyauchi S."/>
            <person name="Thiergart T."/>
            <person name="Pickel B."/>
            <person name="Atanasova L."/>
            <person name="Karlsson M."/>
            <person name="Huettel B."/>
            <person name="Barry K.W."/>
            <person name="Haridas S."/>
            <person name="Chen C."/>
            <person name="Bauer D."/>
            <person name="Andreopoulos W."/>
            <person name="Pangilinan J."/>
            <person name="LaButti K."/>
            <person name="Riley R."/>
            <person name="Lipzen A."/>
            <person name="Clum A."/>
            <person name="Drula E."/>
            <person name="Henrissat B."/>
            <person name="Kohler A."/>
            <person name="Grigoriev I.V."/>
            <person name="Martin F.M."/>
            <person name="Hacquard S."/>
        </authorList>
    </citation>
    <scope>NUCLEOTIDE SEQUENCE</scope>
    <source>
        <strain evidence="4">MPI-CAGE-CH-0230</strain>
    </source>
</reference>
<feature type="repeat" description="ANK" evidence="3">
    <location>
        <begin position="159"/>
        <end position="185"/>
    </location>
</feature>
<comment type="caution">
    <text evidence="4">The sequence shown here is derived from an EMBL/GenBank/DDBJ whole genome shotgun (WGS) entry which is preliminary data.</text>
</comment>
<dbReference type="InterPro" id="IPR050889">
    <property type="entry name" value="Dendritic_Spine_Reg/Scaffold"/>
</dbReference>
<evidence type="ECO:0000313" key="5">
    <source>
        <dbReference type="Proteomes" id="UP000756346"/>
    </source>
</evidence>
<dbReference type="EMBL" id="JAGTJQ010000001">
    <property type="protein sequence ID" value="KAH7041431.1"/>
    <property type="molecule type" value="Genomic_DNA"/>
</dbReference>
<feature type="repeat" description="ANK" evidence="3">
    <location>
        <begin position="41"/>
        <end position="73"/>
    </location>
</feature>
<keyword evidence="2 3" id="KW-0040">ANK repeat</keyword>
<dbReference type="OrthoDB" id="539213at2759"/>
<feature type="repeat" description="ANK" evidence="3">
    <location>
        <begin position="305"/>
        <end position="337"/>
    </location>
</feature>
<dbReference type="PANTHER" id="PTHR24166:SF48">
    <property type="entry name" value="PROTEIN VAPYRIN"/>
    <property type="match status" value="1"/>
</dbReference>
<keyword evidence="1" id="KW-0677">Repeat</keyword>
<evidence type="ECO:0000313" key="4">
    <source>
        <dbReference type="EMBL" id="KAH7041431.1"/>
    </source>
</evidence>
<keyword evidence="5" id="KW-1185">Reference proteome</keyword>
<gene>
    <name evidence="4" type="ORF">B0I36DRAFT_427649</name>
</gene>
<dbReference type="PROSITE" id="PS50297">
    <property type="entry name" value="ANK_REP_REGION"/>
    <property type="match status" value="5"/>
</dbReference>
<dbReference type="Proteomes" id="UP000756346">
    <property type="component" value="Unassembled WGS sequence"/>
</dbReference>
<organism evidence="4 5">
    <name type="scientific">Microdochium trichocladiopsis</name>
    <dbReference type="NCBI Taxonomy" id="1682393"/>
    <lineage>
        <taxon>Eukaryota</taxon>
        <taxon>Fungi</taxon>
        <taxon>Dikarya</taxon>
        <taxon>Ascomycota</taxon>
        <taxon>Pezizomycotina</taxon>
        <taxon>Sordariomycetes</taxon>
        <taxon>Xylariomycetidae</taxon>
        <taxon>Xylariales</taxon>
        <taxon>Microdochiaceae</taxon>
        <taxon>Microdochium</taxon>
    </lineage>
</organism>
<dbReference type="InterPro" id="IPR036770">
    <property type="entry name" value="Ankyrin_rpt-contain_sf"/>
</dbReference>
<dbReference type="RefSeq" id="XP_046019486.1">
    <property type="nucleotide sequence ID" value="XM_046162431.1"/>
</dbReference>